<proteinExistence type="predicted"/>
<dbReference type="AlphaFoldDB" id="A0A7K3WJR5"/>
<dbReference type="RefSeq" id="WP_152727283.1">
    <property type="nucleotide sequence ID" value="NZ_JAABOZ010000001.1"/>
</dbReference>
<dbReference type="EMBL" id="JAAGWK010000030">
    <property type="protein sequence ID" value="NEL56119.1"/>
    <property type="molecule type" value="Genomic_DNA"/>
</dbReference>
<accession>A0A7K3WJR5</accession>
<name>A0A7K3WJR5_9ACTN</name>
<evidence type="ECO:0000313" key="2">
    <source>
        <dbReference type="Proteomes" id="UP000470470"/>
    </source>
</evidence>
<evidence type="ECO:0000313" key="1">
    <source>
        <dbReference type="EMBL" id="NEL56119.1"/>
    </source>
</evidence>
<dbReference type="Proteomes" id="UP000470470">
    <property type="component" value="Unassembled WGS sequence"/>
</dbReference>
<gene>
    <name evidence="1" type="ORF">G1H19_19275</name>
</gene>
<comment type="caution">
    <text evidence="1">The sequence shown here is derived from an EMBL/GenBank/DDBJ whole genome shotgun (WGS) entry which is preliminary data.</text>
</comment>
<protein>
    <submittedName>
        <fullName evidence="1">Uncharacterized protein</fullName>
    </submittedName>
</protein>
<organism evidence="1 2">
    <name type="scientific">Goekera deserti</name>
    <dbReference type="NCBI Taxonomy" id="2497753"/>
    <lineage>
        <taxon>Bacteria</taxon>
        <taxon>Bacillati</taxon>
        <taxon>Actinomycetota</taxon>
        <taxon>Actinomycetes</taxon>
        <taxon>Geodermatophilales</taxon>
        <taxon>Geodermatophilaceae</taxon>
        <taxon>Goekera</taxon>
    </lineage>
</organism>
<reference evidence="1 2" key="1">
    <citation type="submission" date="2020-02" db="EMBL/GenBank/DDBJ databases">
        <title>The whole genome sequence of CPCC 205119.</title>
        <authorList>
            <person name="Jiang Z."/>
        </authorList>
    </citation>
    <scope>NUCLEOTIDE SEQUENCE [LARGE SCALE GENOMIC DNA]</scope>
    <source>
        <strain evidence="1 2">CPCC 205119</strain>
    </source>
</reference>
<sequence>MSDEQAPITVTARHGHTVQVDATRLAEAAEAMRTSEAETNGLTVHVTEALLPISSFGDVPGGSEAGARLQTAVRDHLRALTDMGLSLGDLASRIDAAAMLGSLLDPATRRASAIPQ</sequence>
<keyword evidence="2" id="KW-1185">Reference proteome</keyword>